<accession>A0A1F5TQW9</accession>
<sequence length="392" mass="44916">MIWIFIFFMNIGIDIRTLMDARYSGVSLYTLELVQALCRYGSKNNYRLFCNAFRSRDGRPPRFDYPNVSVTDTKYPNKLLNYGYFKIGKRPKLDRLLKTDVFFMPHINFVAFSRGARYVVTVHDLSFLRYPYFFTLRQNLWHRALNVKKLLQHAAAVIAVSEHTKRDVIELCRIPEKKVHVIYSGINERYHPLSAESSEARRVRSAYALPERFMLYLGNIEPRKNIESIIEAYSLYRKKNPQSDVKLVIAGSSAWKHGVVHAVARASGFFADIHFLDYVAEADKTALYSLAELFVFPSFYEGFGFPPLEAAACGTPVITSNVAALPEIAGGFALLIDPHNVAGLSEAINEVLNDKNLQQNMRERGLNHAQKFSWEKCAREVVKVFENLNSIY</sequence>
<name>A0A1F5TQW9_9BACT</name>
<dbReference type="Proteomes" id="UP000177939">
    <property type="component" value="Unassembled WGS sequence"/>
</dbReference>
<dbReference type="GO" id="GO:0009103">
    <property type="term" value="P:lipopolysaccharide biosynthetic process"/>
    <property type="evidence" value="ECO:0007669"/>
    <property type="project" value="TreeGrafter"/>
</dbReference>
<gene>
    <name evidence="4" type="ORF">A2477_03075</name>
</gene>
<dbReference type="InterPro" id="IPR028098">
    <property type="entry name" value="Glyco_trans_4-like_N"/>
</dbReference>
<evidence type="ECO:0000313" key="4">
    <source>
        <dbReference type="EMBL" id="OGF41313.1"/>
    </source>
</evidence>
<dbReference type="FunFam" id="3.40.50.2000:FF:000119">
    <property type="entry name" value="Glycosyl transferase group 1"/>
    <property type="match status" value="1"/>
</dbReference>
<dbReference type="AlphaFoldDB" id="A0A1F5TQW9"/>
<dbReference type="Gene3D" id="3.40.50.2000">
    <property type="entry name" value="Glycogen Phosphorylase B"/>
    <property type="match status" value="2"/>
</dbReference>
<organism evidence="4 5">
    <name type="scientific">Candidatus Falkowbacteria bacterium RIFOXYC2_FULL_47_12</name>
    <dbReference type="NCBI Taxonomy" id="1798004"/>
    <lineage>
        <taxon>Bacteria</taxon>
        <taxon>Candidatus Falkowiibacteriota</taxon>
    </lineage>
</organism>
<protein>
    <recommendedName>
        <fullName evidence="6">Glycosyl transferase family 1 domain-containing protein</fullName>
    </recommendedName>
</protein>
<dbReference type="PANTHER" id="PTHR46401:SF2">
    <property type="entry name" value="GLYCOSYLTRANSFERASE WBBK-RELATED"/>
    <property type="match status" value="1"/>
</dbReference>
<dbReference type="PANTHER" id="PTHR46401">
    <property type="entry name" value="GLYCOSYLTRANSFERASE WBBK-RELATED"/>
    <property type="match status" value="1"/>
</dbReference>
<dbReference type="InterPro" id="IPR001296">
    <property type="entry name" value="Glyco_trans_1"/>
</dbReference>
<reference evidence="4 5" key="1">
    <citation type="journal article" date="2016" name="Nat. Commun.">
        <title>Thousands of microbial genomes shed light on interconnected biogeochemical processes in an aquifer system.</title>
        <authorList>
            <person name="Anantharaman K."/>
            <person name="Brown C.T."/>
            <person name="Hug L.A."/>
            <person name="Sharon I."/>
            <person name="Castelle C.J."/>
            <person name="Probst A.J."/>
            <person name="Thomas B.C."/>
            <person name="Singh A."/>
            <person name="Wilkins M.J."/>
            <person name="Karaoz U."/>
            <person name="Brodie E.L."/>
            <person name="Williams K.H."/>
            <person name="Hubbard S.S."/>
            <person name="Banfield J.F."/>
        </authorList>
    </citation>
    <scope>NUCLEOTIDE SEQUENCE [LARGE SCALE GENOMIC DNA]</scope>
</reference>
<feature type="domain" description="Glycosyltransferase subfamily 4-like N-terminal" evidence="3">
    <location>
        <begin position="24"/>
        <end position="187"/>
    </location>
</feature>
<evidence type="ECO:0000259" key="2">
    <source>
        <dbReference type="Pfam" id="PF00534"/>
    </source>
</evidence>
<comment type="caution">
    <text evidence="4">The sequence shown here is derived from an EMBL/GenBank/DDBJ whole genome shotgun (WGS) entry which is preliminary data.</text>
</comment>
<proteinExistence type="predicted"/>
<dbReference type="Pfam" id="PF00534">
    <property type="entry name" value="Glycos_transf_1"/>
    <property type="match status" value="1"/>
</dbReference>
<dbReference type="EMBL" id="MFGL01000006">
    <property type="protein sequence ID" value="OGF41313.1"/>
    <property type="molecule type" value="Genomic_DNA"/>
</dbReference>
<evidence type="ECO:0000313" key="5">
    <source>
        <dbReference type="Proteomes" id="UP000177939"/>
    </source>
</evidence>
<evidence type="ECO:0008006" key="6">
    <source>
        <dbReference type="Google" id="ProtNLM"/>
    </source>
</evidence>
<dbReference type="CDD" id="cd03809">
    <property type="entry name" value="GT4_MtfB-like"/>
    <property type="match status" value="1"/>
</dbReference>
<dbReference type="SUPFAM" id="SSF53756">
    <property type="entry name" value="UDP-Glycosyltransferase/glycogen phosphorylase"/>
    <property type="match status" value="1"/>
</dbReference>
<evidence type="ECO:0000259" key="3">
    <source>
        <dbReference type="Pfam" id="PF13439"/>
    </source>
</evidence>
<feature type="domain" description="Glycosyl transferase family 1" evidence="2">
    <location>
        <begin position="208"/>
        <end position="365"/>
    </location>
</feature>
<dbReference type="Pfam" id="PF13439">
    <property type="entry name" value="Glyco_transf_4"/>
    <property type="match status" value="1"/>
</dbReference>
<dbReference type="GO" id="GO:0016757">
    <property type="term" value="F:glycosyltransferase activity"/>
    <property type="evidence" value="ECO:0007669"/>
    <property type="project" value="InterPro"/>
</dbReference>
<evidence type="ECO:0000256" key="1">
    <source>
        <dbReference type="ARBA" id="ARBA00022679"/>
    </source>
</evidence>
<keyword evidence="1" id="KW-0808">Transferase</keyword>